<feature type="region of interest" description="Disordered" evidence="1">
    <location>
        <begin position="1"/>
        <end position="33"/>
    </location>
</feature>
<reference evidence="2 3" key="1">
    <citation type="submission" date="2019-05" db="EMBL/GenBank/DDBJ databases">
        <title>Another draft genome of Portunus trituberculatus and its Hox gene families provides insights of decapod evolution.</title>
        <authorList>
            <person name="Jeong J.-H."/>
            <person name="Song I."/>
            <person name="Kim S."/>
            <person name="Choi T."/>
            <person name="Kim D."/>
            <person name="Ryu S."/>
            <person name="Kim W."/>
        </authorList>
    </citation>
    <scope>NUCLEOTIDE SEQUENCE [LARGE SCALE GENOMIC DNA]</scope>
    <source>
        <tissue evidence="2">Muscle</tissue>
    </source>
</reference>
<name>A0A5B7H625_PORTR</name>
<evidence type="ECO:0000313" key="3">
    <source>
        <dbReference type="Proteomes" id="UP000324222"/>
    </source>
</evidence>
<proteinExistence type="predicted"/>
<evidence type="ECO:0000313" key="2">
    <source>
        <dbReference type="EMBL" id="MPC68101.1"/>
    </source>
</evidence>
<feature type="compositionally biased region" description="Basic and acidic residues" evidence="1">
    <location>
        <begin position="1"/>
        <end position="24"/>
    </location>
</feature>
<gene>
    <name evidence="2" type="ORF">E2C01_062293</name>
</gene>
<dbReference type="Proteomes" id="UP000324222">
    <property type="component" value="Unassembled WGS sequence"/>
</dbReference>
<comment type="caution">
    <text evidence="2">The sequence shown here is derived from an EMBL/GenBank/DDBJ whole genome shotgun (WGS) entry which is preliminary data.</text>
</comment>
<evidence type="ECO:0000256" key="1">
    <source>
        <dbReference type="SAM" id="MobiDB-lite"/>
    </source>
</evidence>
<keyword evidence="3" id="KW-1185">Reference proteome</keyword>
<sequence length="66" mass="7769">MRNKEGQDEVWRDKGCLRKQERDTTGSPSPTFPFRLARLRLKEFDPHFSEGILGEGRRNIRQPQAK</sequence>
<protein>
    <submittedName>
        <fullName evidence="2">Uncharacterized protein</fullName>
    </submittedName>
</protein>
<dbReference type="AlphaFoldDB" id="A0A5B7H625"/>
<dbReference type="EMBL" id="VSRR010027287">
    <property type="protein sequence ID" value="MPC68101.1"/>
    <property type="molecule type" value="Genomic_DNA"/>
</dbReference>
<organism evidence="2 3">
    <name type="scientific">Portunus trituberculatus</name>
    <name type="common">Swimming crab</name>
    <name type="synonym">Neptunus trituberculatus</name>
    <dbReference type="NCBI Taxonomy" id="210409"/>
    <lineage>
        <taxon>Eukaryota</taxon>
        <taxon>Metazoa</taxon>
        <taxon>Ecdysozoa</taxon>
        <taxon>Arthropoda</taxon>
        <taxon>Crustacea</taxon>
        <taxon>Multicrustacea</taxon>
        <taxon>Malacostraca</taxon>
        <taxon>Eumalacostraca</taxon>
        <taxon>Eucarida</taxon>
        <taxon>Decapoda</taxon>
        <taxon>Pleocyemata</taxon>
        <taxon>Brachyura</taxon>
        <taxon>Eubrachyura</taxon>
        <taxon>Portunoidea</taxon>
        <taxon>Portunidae</taxon>
        <taxon>Portuninae</taxon>
        <taxon>Portunus</taxon>
    </lineage>
</organism>
<accession>A0A5B7H625</accession>